<dbReference type="Pfam" id="PF02878">
    <property type="entry name" value="PGM_PMM_I"/>
    <property type="match status" value="1"/>
</dbReference>
<dbReference type="GO" id="GO:0005975">
    <property type="term" value="P:carbohydrate metabolic process"/>
    <property type="evidence" value="ECO:0007669"/>
    <property type="project" value="InterPro"/>
</dbReference>
<sequence length="59" mass="6313">MALVFGTDGVRGRVGSEIDEEKIVSLGIAASRHLNTKRVYLGRDTRESSLVLAAALKQG</sequence>
<proteinExistence type="inferred from homology"/>
<feature type="domain" description="Alpha-D-phosphohexomutase alpha/beta/alpha" evidence="2">
    <location>
        <begin position="4"/>
        <end position="58"/>
    </location>
</feature>
<name>A0A381W1V0_9ZZZZ</name>
<dbReference type="GO" id="GO:0016868">
    <property type="term" value="F:intramolecular phosphotransferase activity"/>
    <property type="evidence" value="ECO:0007669"/>
    <property type="project" value="InterPro"/>
</dbReference>
<dbReference type="AlphaFoldDB" id="A0A381W1V0"/>
<evidence type="ECO:0000259" key="2">
    <source>
        <dbReference type="Pfam" id="PF02878"/>
    </source>
</evidence>
<dbReference type="InterPro" id="IPR005844">
    <property type="entry name" value="A-D-PHexomutase_a/b/a-I"/>
</dbReference>
<accession>A0A381W1V0</accession>
<protein>
    <recommendedName>
        <fullName evidence="2">Alpha-D-phosphohexomutase alpha/beta/alpha domain-containing protein</fullName>
    </recommendedName>
</protein>
<organism evidence="3">
    <name type="scientific">marine metagenome</name>
    <dbReference type="NCBI Taxonomy" id="408172"/>
    <lineage>
        <taxon>unclassified sequences</taxon>
        <taxon>metagenomes</taxon>
        <taxon>ecological metagenomes</taxon>
    </lineage>
</organism>
<feature type="non-terminal residue" evidence="3">
    <location>
        <position position="59"/>
    </location>
</feature>
<dbReference type="SUPFAM" id="SSF53738">
    <property type="entry name" value="Phosphoglucomutase, first 3 domains"/>
    <property type="match status" value="1"/>
</dbReference>
<evidence type="ECO:0000313" key="3">
    <source>
        <dbReference type="EMBL" id="SVA46510.1"/>
    </source>
</evidence>
<dbReference type="Gene3D" id="3.40.120.10">
    <property type="entry name" value="Alpha-D-Glucose-1,6-Bisphosphate, subunit A, domain 3"/>
    <property type="match status" value="1"/>
</dbReference>
<dbReference type="InterPro" id="IPR016055">
    <property type="entry name" value="A-D-PHexomutase_a/b/a-I/II/III"/>
</dbReference>
<reference evidence="3" key="1">
    <citation type="submission" date="2018-05" db="EMBL/GenBank/DDBJ databases">
        <authorList>
            <person name="Lanie J.A."/>
            <person name="Ng W.-L."/>
            <person name="Kazmierczak K.M."/>
            <person name="Andrzejewski T.M."/>
            <person name="Davidsen T.M."/>
            <person name="Wayne K.J."/>
            <person name="Tettelin H."/>
            <person name="Glass J.I."/>
            <person name="Rusch D."/>
            <person name="Podicherti R."/>
            <person name="Tsui H.-C.T."/>
            <person name="Winkler M.E."/>
        </authorList>
    </citation>
    <scope>NUCLEOTIDE SEQUENCE</scope>
</reference>
<evidence type="ECO:0000256" key="1">
    <source>
        <dbReference type="ARBA" id="ARBA00010231"/>
    </source>
</evidence>
<dbReference type="EMBL" id="UINC01010459">
    <property type="protein sequence ID" value="SVA46510.1"/>
    <property type="molecule type" value="Genomic_DNA"/>
</dbReference>
<comment type="similarity">
    <text evidence="1">Belongs to the phosphohexose mutase family.</text>
</comment>
<gene>
    <name evidence="3" type="ORF">METZ01_LOCUS99364</name>
</gene>